<dbReference type="EMBL" id="JAGZSV010000045">
    <property type="protein sequence ID" value="MBS6940588.1"/>
    <property type="molecule type" value="Genomic_DNA"/>
</dbReference>
<dbReference type="PANTHER" id="PTHR30346:SF28">
    <property type="entry name" value="HTH-TYPE TRANSCRIPTIONAL REGULATOR CYNR"/>
    <property type="match status" value="1"/>
</dbReference>
<dbReference type="GO" id="GO:0032993">
    <property type="term" value="C:protein-DNA complex"/>
    <property type="evidence" value="ECO:0007669"/>
    <property type="project" value="TreeGrafter"/>
</dbReference>
<proteinExistence type="inferred from homology"/>
<dbReference type="PANTHER" id="PTHR30346">
    <property type="entry name" value="TRANSCRIPTIONAL DUAL REGULATOR HCAR-RELATED"/>
    <property type="match status" value="1"/>
</dbReference>
<evidence type="ECO:0000256" key="2">
    <source>
        <dbReference type="ARBA" id="ARBA00023015"/>
    </source>
</evidence>
<reference evidence="6" key="1">
    <citation type="submission" date="2021-02" db="EMBL/GenBank/DDBJ databases">
        <title>Infant gut strain persistence is associated with maternal origin, phylogeny, and functional potential including surface adhesion and iron acquisition.</title>
        <authorList>
            <person name="Lou Y.C."/>
        </authorList>
    </citation>
    <scope>NUCLEOTIDE SEQUENCE</scope>
    <source>
        <strain evidence="6">L2_039_000G1_dasL2_039_000G1_concoct_11</strain>
    </source>
</reference>
<evidence type="ECO:0000256" key="3">
    <source>
        <dbReference type="ARBA" id="ARBA00023125"/>
    </source>
</evidence>
<sequence>MDTRFLEEYVLFSHNMNYAKTAEELFVSQPTLRSHMHALENEIGARLIQKRGSKLSLTPAGRLFLKHAKAIAEQTEDTIEECRALAGNSTSISIGTLDYPPFEHIVLNARAHLAACNPPYHVDITFASGAYANIESVITGGVDLAVFCRLREAGQSQPERIDLPESIESIPIATSECLFWMNPQCPLYNKDRIIMSDVDGYTLCLGNSSNMIAAGHAIESYFSQRGLSITRDNQPCLNYRDLFFSSDEKTFGITLAEARHERKESMGIRIFSFADMTVPCDVYALYNAEGLDSCGLKFVQACRHIAADEAD</sequence>
<keyword evidence="2" id="KW-0805">Transcription regulation</keyword>
<gene>
    <name evidence="6" type="ORF">KH142_03735</name>
</gene>
<feature type="domain" description="HTH lysR-type" evidence="5">
    <location>
        <begin position="1"/>
        <end position="58"/>
    </location>
</feature>
<dbReference type="PROSITE" id="PS50931">
    <property type="entry name" value="HTH_LYSR"/>
    <property type="match status" value="1"/>
</dbReference>
<name>A0A943UZS5_9ACTN</name>
<dbReference type="InterPro" id="IPR000847">
    <property type="entry name" value="LysR_HTH_N"/>
</dbReference>
<comment type="caution">
    <text evidence="6">The sequence shown here is derived from an EMBL/GenBank/DDBJ whole genome shotgun (WGS) entry which is preliminary data.</text>
</comment>
<dbReference type="Pfam" id="PF00126">
    <property type="entry name" value="HTH_1"/>
    <property type="match status" value="1"/>
</dbReference>
<dbReference type="AlphaFoldDB" id="A0A943UZS5"/>
<dbReference type="InterPro" id="IPR036388">
    <property type="entry name" value="WH-like_DNA-bd_sf"/>
</dbReference>
<evidence type="ECO:0000256" key="4">
    <source>
        <dbReference type="ARBA" id="ARBA00023163"/>
    </source>
</evidence>
<comment type="similarity">
    <text evidence="1">Belongs to the LysR transcriptional regulatory family.</text>
</comment>
<dbReference type="Proteomes" id="UP000727506">
    <property type="component" value="Unassembled WGS sequence"/>
</dbReference>
<dbReference type="SUPFAM" id="SSF46785">
    <property type="entry name" value="Winged helix' DNA-binding domain"/>
    <property type="match status" value="1"/>
</dbReference>
<organism evidence="6 7">
    <name type="scientific">Slackia piriformis</name>
    <dbReference type="NCBI Taxonomy" id="626934"/>
    <lineage>
        <taxon>Bacteria</taxon>
        <taxon>Bacillati</taxon>
        <taxon>Actinomycetota</taxon>
        <taxon>Coriobacteriia</taxon>
        <taxon>Eggerthellales</taxon>
        <taxon>Eggerthellaceae</taxon>
        <taxon>Slackia</taxon>
    </lineage>
</organism>
<evidence type="ECO:0000313" key="6">
    <source>
        <dbReference type="EMBL" id="MBS6940588.1"/>
    </source>
</evidence>
<evidence type="ECO:0000256" key="1">
    <source>
        <dbReference type="ARBA" id="ARBA00009437"/>
    </source>
</evidence>
<keyword evidence="4" id="KW-0804">Transcription</keyword>
<keyword evidence="3" id="KW-0238">DNA-binding</keyword>
<protein>
    <submittedName>
        <fullName evidence="6">LysR family transcriptional regulator</fullName>
    </submittedName>
</protein>
<evidence type="ECO:0000259" key="5">
    <source>
        <dbReference type="PROSITE" id="PS50931"/>
    </source>
</evidence>
<dbReference type="Gene3D" id="1.10.10.10">
    <property type="entry name" value="Winged helix-like DNA-binding domain superfamily/Winged helix DNA-binding domain"/>
    <property type="match status" value="1"/>
</dbReference>
<dbReference type="InterPro" id="IPR036390">
    <property type="entry name" value="WH_DNA-bd_sf"/>
</dbReference>
<evidence type="ECO:0000313" key="7">
    <source>
        <dbReference type="Proteomes" id="UP000727506"/>
    </source>
</evidence>
<accession>A0A943UZS5</accession>
<dbReference type="GO" id="GO:0003677">
    <property type="term" value="F:DNA binding"/>
    <property type="evidence" value="ECO:0007669"/>
    <property type="project" value="UniProtKB-KW"/>
</dbReference>
<dbReference type="GO" id="GO:0003700">
    <property type="term" value="F:DNA-binding transcription factor activity"/>
    <property type="evidence" value="ECO:0007669"/>
    <property type="project" value="InterPro"/>
</dbReference>